<feature type="site" description="Important for catalytic activity and assists the phosphoryl transfer reaction to Asp8 by balancing charge and orienting the reacting groups" evidence="5">
    <location>
        <position position="166"/>
    </location>
</feature>
<dbReference type="RefSeq" id="WP_082348875.1">
    <property type="nucleotide sequence ID" value="NZ_CP159837.1"/>
</dbReference>
<feature type="site" description="Important for catalytic activity and assists the phosphoryl transfer reaction to Asp8 by balancing charge and orienting the reacting groups" evidence="5">
    <location>
        <position position="135"/>
    </location>
</feature>
<proteinExistence type="inferred from homology"/>
<dbReference type="NCBIfam" id="TIGR01990">
    <property type="entry name" value="bPGM"/>
    <property type="match status" value="1"/>
</dbReference>
<keyword evidence="4" id="KW-0479">Metal-binding</keyword>
<dbReference type="PANTHER" id="PTHR43481:SF4">
    <property type="entry name" value="GLYCEROL-1-PHOSPHATE PHOSPHOHYDROLASE 1-RELATED"/>
    <property type="match status" value="1"/>
</dbReference>
<dbReference type="SFLD" id="SFLDS00003">
    <property type="entry name" value="Haloacid_Dehalogenase"/>
    <property type="match status" value="1"/>
</dbReference>
<dbReference type="GO" id="GO:0008801">
    <property type="term" value="F:beta-phosphoglucomutase activity"/>
    <property type="evidence" value="ECO:0007669"/>
    <property type="project" value="UniProtKB-EC"/>
</dbReference>
<evidence type="ECO:0000256" key="5">
    <source>
        <dbReference type="PIRSR" id="PIRSR610972-4"/>
    </source>
</evidence>
<keyword evidence="6" id="KW-0413">Isomerase</keyword>
<dbReference type="Gene3D" id="1.10.150.240">
    <property type="entry name" value="Putative phosphatase, domain 2"/>
    <property type="match status" value="1"/>
</dbReference>
<evidence type="ECO:0000256" key="4">
    <source>
        <dbReference type="PIRSR" id="PIRSR610972-3"/>
    </source>
</evidence>
<dbReference type="GO" id="GO:0005975">
    <property type="term" value="P:carbohydrate metabolic process"/>
    <property type="evidence" value="ECO:0007669"/>
    <property type="project" value="InterPro"/>
</dbReference>
<dbReference type="InterPro" id="IPR023198">
    <property type="entry name" value="PGP-like_dom2"/>
</dbReference>
<gene>
    <name evidence="6" type="primary">pgmB</name>
    <name evidence="6" type="ORF">ABWT76_005662</name>
</gene>
<feature type="binding site" evidence="4">
    <location>
        <position position="32"/>
    </location>
    <ligand>
        <name>Mg(2+)</name>
        <dbReference type="ChEBI" id="CHEBI:18420"/>
    </ligand>
</feature>
<sequence>MMYSSNLAKEHKNSLNLEESSTLPQIRGVIFDMDGVITDTIEYHYQTWQQLADEEGIPFNREANEELRGLSRRDSLIKMLGDREISEEKIQELLDRKNRYYLEFIQTMNSDQLLPGVENLLNELRAANIKTGIASASQNVHRVVDRLGIRDRIDVITNVYNVNRPKPAPDVFVYAAEELGLLPRECLVIEDAESGIEAALAAGMWVVGLGPGDRVGQAHIVLPNLEGVHWSDLLLAIQSLR</sequence>
<evidence type="ECO:0000313" key="6">
    <source>
        <dbReference type="EMBL" id="XCM36874.1"/>
    </source>
</evidence>
<feature type="active site" description="Nucleophile" evidence="2">
    <location>
        <position position="32"/>
    </location>
</feature>
<dbReference type="SUPFAM" id="SSF56784">
    <property type="entry name" value="HAD-like"/>
    <property type="match status" value="1"/>
</dbReference>
<name>A0AAU8JCF5_9CYAN</name>
<dbReference type="GO" id="GO:0050308">
    <property type="term" value="F:sugar-phosphatase activity"/>
    <property type="evidence" value="ECO:0007669"/>
    <property type="project" value="TreeGrafter"/>
</dbReference>
<dbReference type="InterPro" id="IPR010972">
    <property type="entry name" value="Beta-PGM"/>
</dbReference>
<dbReference type="SFLD" id="SFLDG01135">
    <property type="entry name" value="C1.5.6:_HAD__Beta-PGM__Phospha"/>
    <property type="match status" value="1"/>
</dbReference>
<feature type="binding site" evidence="3">
    <location>
        <position position="97"/>
    </location>
    <ligand>
        <name>substrate</name>
    </ligand>
</feature>
<feature type="binding site" evidence="3">
    <location>
        <position position="75"/>
    </location>
    <ligand>
        <name>substrate</name>
    </ligand>
</feature>
<evidence type="ECO:0000256" key="2">
    <source>
        <dbReference type="PIRSR" id="PIRSR610972-1"/>
    </source>
</evidence>
<dbReference type="SFLD" id="SFLDG01129">
    <property type="entry name" value="C1.5:_HAD__Beta-PGM__Phosphata"/>
    <property type="match status" value="1"/>
</dbReference>
<dbReference type="NCBIfam" id="TIGR02009">
    <property type="entry name" value="PGMB-YQAB-SF"/>
    <property type="match status" value="1"/>
</dbReference>
<dbReference type="InterPro" id="IPR036412">
    <property type="entry name" value="HAD-like_sf"/>
</dbReference>
<feature type="binding site" evidence="4">
    <location>
        <position position="191"/>
    </location>
    <ligand>
        <name>Mg(2+)</name>
        <dbReference type="ChEBI" id="CHEBI:18420"/>
    </ligand>
</feature>
<comment type="similarity">
    <text evidence="1">Belongs to the HAD-like hydrolase superfamily. CbbY/CbbZ/Gph/YieH family.</text>
</comment>
<evidence type="ECO:0000256" key="1">
    <source>
        <dbReference type="ARBA" id="ARBA00006171"/>
    </source>
</evidence>
<dbReference type="InterPro" id="IPR051806">
    <property type="entry name" value="HAD-like_SPP"/>
</dbReference>
<feature type="binding site" evidence="3">
    <location>
        <begin position="32"/>
        <end position="34"/>
    </location>
    <ligand>
        <name>substrate</name>
    </ligand>
</feature>
<dbReference type="InterPro" id="IPR006439">
    <property type="entry name" value="HAD-SF_hydro_IA"/>
</dbReference>
<feature type="binding site" evidence="3">
    <location>
        <position position="166"/>
    </location>
    <ligand>
        <name>substrate</name>
    </ligand>
</feature>
<evidence type="ECO:0000256" key="3">
    <source>
        <dbReference type="PIRSR" id="PIRSR610972-2"/>
    </source>
</evidence>
<feature type="binding site" evidence="4">
    <location>
        <position position="34"/>
    </location>
    <ligand>
        <name>Mg(2+)</name>
        <dbReference type="ChEBI" id="CHEBI:18420"/>
    </ligand>
</feature>
<dbReference type="NCBIfam" id="TIGR01549">
    <property type="entry name" value="HAD-SF-IA-v1"/>
    <property type="match status" value="1"/>
</dbReference>
<dbReference type="GO" id="GO:0000287">
    <property type="term" value="F:magnesium ion binding"/>
    <property type="evidence" value="ECO:0007669"/>
    <property type="project" value="InterPro"/>
</dbReference>
<dbReference type="EC" id="5.4.2.6" evidence="6"/>
<dbReference type="Gene3D" id="3.40.50.1000">
    <property type="entry name" value="HAD superfamily/HAD-like"/>
    <property type="match status" value="1"/>
</dbReference>
<feature type="binding site" evidence="3">
    <location>
        <begin position="135"/>
        <end position="139"/>
    </location>
    <ligand>
        <name>substrate</name>
    </ligand>
</feature>
<dbReference type="Pfam" id="PF00702">
    <property type="entry name" value="Hydrolase"/>
    <property type="match status" value="1"/>
</dbReference>
<keyword evidence="4" id="KW-0460">Magnesium</keyword>
<feature type="binding site" evidence="4">
    <location>
        <position position="190"/>
    </location>
    <ligand>
        <name>Mg(2+)</name>
        <dbReference type="ChEBI" id="CHEBI:18420"/>
    </ligand>
</feature>
<dbReference type="CDD" id="cd02598">
    <property type="entry name" value="HAD_BPGM"/>
    <property type="match status" value="1"/>
</dbReference>
<organism evidence="6">
    <name type="scientific">Planktothricoides raciborskii GIHE-MW2</name>
    <dbReference type="NCBI Taxonomy" id="2792601"/>
    <lineage>
        <taxon>Bacteria</taxon>
        <taxon>Bacillati</taxon>
        <taxon>Cyanobacteriota</taxon>
        <taxon>Cyanophyceae</taxon>
        <taxon>Oscillatoriophycideae</taxon>
        <taxon>Oscillatoriales</taxon>
        <taxon>Oscillatoriaceae</taxon>
        <taxon>Planktothricoides</taxon>
    </lineage>
</organism>
<accession>A0AAU8JCF5</accession>
<feature type="binding site" evidence="3">
    <location>
        <begin position="67"/>
        <end position="72"/>
    </location>
    <ligand>
        <name>substrate</name>
    </ligand>
</feature>
<protein>
    <submittedName>
        <fullName evidence="6">Beta-phosphoglucomutase</fullName>
        <ecNumber evidence="6">5.4.2.6</ecNumber>
    </submittedName>
</protein>
<dbReference type="InterPro" id="IPR023214">
    <property type="entry name" value="HAD_sf"/>
</dbReference>
<feature type="active site" description="Proton donor/acceptor" evidence="2">
    <location>
        <position position="34"/>
    </location>
</feature>
<dbReference type="NCBIfam" id="TIGR01509">
    <property type="entry name" value="HAD-SF-IA-v3"/>
    <property type="match status" value="1"/>
</dbReference>
<dbReference type="EMBL" id="CP159837">
    <property type="protein sequence ID" value="XCM36874.1"/>
    <property type="molecule type" value="Genomic_DNA"/>
</dbReference>
<dbReference type="AlphaFoldDB" id="A0AAU8JCF5"/>
<feature type="binding site" evidence="3">
    <location>
        <position position="48"/>
    </location>
    <ligand>
        <name>substrate</name>
    </ligand>
</feature>
<dbReference type="InterPro" id="IPR010976">
    <property type="entry name" value="B-phosphoglucomutase_hydrolase"/>
</dbReference>
<dbReference type="PANTHER" id="PTHR43481">
    <property type="entry name" value="FRUCTOSE-1-PHOSPHATE PHOSPHATASE"/>
    <property type="match status" value="1"/>
</dbReference>
<comment type="cofactor">
    <cofactor evidence="4">
        <name>Mg(2+)</name>
        <dbReference type="ChEBI" id="CHEBI:18420"/>
    </cofactor>
    <text evidence="4">Binds 2 magnesium ions per subunit.</text>
</comment>
<dbReference type="PRINTS" id="PR00413">
    <property type="entry name" value="HADHALOGNASE"/>
</dbReference>
<reference evidence="6" key="1">
    <citation type="submission" date="2024-07" db="EMBL/GenBank/DDBJ databases">
        <authorList>
            <person name="Kim Y.J."/>
            <person name="Jeong J.Y."/>
        </authorList>
    </citation>
    <scope>NUCLEOTIDE SEQUENCE</scope>
    <source>
        <strain evidence="6">GIHE-MW2</strain>
    </source>
</reference>